<feature type="active site" description="Proton donor" evidence="12">
    <location>
        <position position="129"/>
    </location>
</feature>
<organism evidence="15 16">
    <name type="scientific">Clostridium weizhouense</name>
    <dbReference type="NCBI Taxonomy" id="2859781"/>
    <lineage>
        <taxon>Bacteria</taxon>
        <taxon>Bacillati</taxon>
        <taxon>Bacillota</taxon>
        <taxon>Clostridia</taxon>
        <taxon>Eubacteriales</taxon>
        <taxon>Clostridiaceae</taxon>
        <taxon>Clostridium</taxon>
    </lineage>
</organism>
<dbReference type="InterPro" id="IPR006063">
    <property type="entry name" value="HisA_bact_arch"/>
</dbReference>
<proteinExistence type="inferred from homology"/>
<evidence type="ECO:0000256" key="7">
    <source>
        <dbReference type="ARBA" id="ARBA00022490"/>
    </source>
</evidence>
<evidence type="ECO:0000256" key="9">
    <source>
        <dbReference type="ARBA" id="ARBA00023102"/>
    </source>
</evidence>
<dbReference type="PANTHER" id="PTHR43090">
    <property type="entry name" value="1-(5-PHOSPHORIBOSYL)-5-[(5-PHOSPHORIBOSYLAMINO)METHYLIDENEAMINO] IMIDAZOLE-4-CARBOXAMIDE ISOMERASE"/>
    <property type="match status" value="1"/>
</dbReference>
<evidence type="ECO:0000256" key="10">
    <source>
        <dbReference type="ARBA" id="ARBA00023235"/>
    </source>
</evidence>
<dbReference type="Proteomes" id="UP001519921">
    <property type="component" value="Unassembled WGS sequence"/>
</dbReference>
<gene>
    <name evidence="12 15" type="primary">hisA</name>
    <name evidence="15" type="ORF">KYD98_03660</name>
</gene>
<dbReference type="InterPro" id="IPR044524">
    <property type="entry name" value="Isoase_HisA-like"/>
</dbReference>
<dbReference type="InterPro" id="IPR023016">
    <property type="entry name" value="HisA/PriA"/>
</dbReference>
<evidence type="ECO:0000256" key="12">
    <source>
        <dbReference type="HAMAP-Rule" id="MF_01014"/>
    </source>
</evidence>
<dbReference type="Pfam" id="PF00977">
    <property type="entry name" value="His_biosynth"/>
    <property type="match status" value="1"/>
</dbReference>
<dbReference type="HAMAP" id="MF_01014">
    <property type="entry name" value="HisA"/>
    <property type="match status" value="1"/>
</dbReference>
<evidence type="ECO:0000256" key="2">
    <source>
        <dbReference type="ARBA" id="ARBA00004496"/>
    </source>
</evidence>
<keyword evidence="9 12" id="KW-0368">Histidine biosynthesis</keyword>
<dbReference type="RefSeq" id="WP_219778227.1">
    <property type="nucleotide sequence ID" value="NZ_JAHXPT010000002.1"/>
</dbReference>
<keyword evidence="16" id="KW-1185">Reference proteome</keyword>
<keyword evidence="7 12" id="KW-0963">Cytoplasm</keyword>
<evidence type="ECO:0000256" key="8">
    <source>
        <dbReference type="ARBA" id="ARBA00022605"/>
    </source>
</evidence>
<dbReference type="Gene3D" id="3.20.20.70">
    <property type="entry name" value="Aldolase class I"/>
    <property type="match status" value="1"/>
</dbReference>
<evidence type="ECO:0000256" key="5">
    <source>
        <dbReference type="ARBA" id="ARBA00012550"/>
    </source>
</evidence>
<comment type="pathway">
    <text evidence="3 12 14">Amino-acid biosynthesis; L-histidine biosynthesis; L-histidine from 5-phospho-alpha-D-ribose 1-diphosphate: step 4/9.</text>
</comment>
<keyword evidence="8 12" id="KW-0028">Amino-acid biosynthesis</keyword>
<dbReference type="GO" id="GO:0003949">
    <property type="term" value="F:1-(5-phosphoribosyl)-5-[(5-phosphoribosylamino)methylideneamino]imidazole-4-carboxamide isomerase activity"/>
    <property type="evidence" value="ECO:0007669"/>
    <property type="project" value="UniProtKB-EC"/>
</dbReference>
<evidence type="ECO:0000256" key="1">
    <source>
        <dbReference type="ARBA" id="ARBA00000901"/>
    </source>
</evidence>
<dbReference type="EMBL" id="JAHXPT010000002">
    <property type="protein sequence ID" value="MBW6409177.1"/>
    <property type="molecule type" value="Genomic_DNA"/>
</dbReference>
<evidence type="ECO:0000313" key="15">
    <source>
        <dbReference type="EMBL" id="MBW6409177.1"/>
    </source>
</evidence>
<dbReference type="EC" id="5.3.1.16" evidence="5 12"/>
<dbReference type="CDD" id="cd04732">
    <property type="entry name" value="HisA"/>
    <property type="match status" value="1"/>
</dbReference>
<evidence type="ECO:0000256" key="11">
    <source>
        <dbReference type="ARBA" id="ARBA00030547"/>
    </source>
</evidence>
<evidence type="ECO:0000313" key="16">
    <source>
        <dbReference type="Proteomes" id="UP001519921"/>
    </source>
</evidence>
<sequence length="237" mass="26243">MIILPAIDIIKGKAVRLYQGDYNKIEVVGEDIYGVAKKFQDLGAEYIHLVDLDGAKYGECINHQIILKLAKKLDIPVEVGGGVRNFETIKNLLENGISKIILGTVAMEDKELLKKAVDIYGEKISVGIDCKNEYVYSRGWLKGSKHNYIDFSKEIKKIGVKNIIVTDISKDGTLEGPNIEMLKKLKETVEIDITASGGIRDIDNIKDLVKLDIYGAIVGKSIYSGTLSLKEAIELSR</sequence>
<comment type="subcellular location">
    <subcellularLocation>
        <location evidence="2 12 14">Cytoplasm</location>
    </subcellularLocation>
</comment>
<evidence type="ECO:0000256" key="4">
    <source>
        <dbReference type="ARBA" id="ARBA00009667"/>
    </source>
</evidence>
<name>A0ABS7AKL9_9CLOT</name>
<reference evidence="15 16" key="1">
    <citation type="submission" date="2021-07" db="EMBL/GenBank/DDBJ databases">
        <title>Clostridium weizhouense sp. nov., an anaerobic bacterium isolated from activated sludge of Petroleum wastewater.</title>
        <authorList>
            <person name="Li Q."/>
        </authorList>
    </citation>
    <scope>NUCLEOTIDE SEQUENCE [LARGE SCALE GENOMIC DNA]</scope>
    <source>
        <strain evidence="15 16">YB-6</strain>
    </source>
</reference>
<evidence type="ECO:0000256" key="3">
    <source>
        <dbReference type="ARBA" id="ARBA00005133"/>
    </source>
</evidence>
<evidence type="ECO:0000256" key="6">
    <source>
        <dbReference type="ARBA" id="ARBA00018464"/>
    </source>
</evidence>
<accession>A0ABS7AKL9</accession>
<keyword evidence="10 12" id="KW-0413">Isomerase</keyword>
<dbReference type="SUPFAM" id="SSF51366">
    <property type="entry name" value="Ribulose-phoshate binding barrel"/>
    <property type="match status" value="1"/>
</dbReference>
<protein>
    <recommendedName>
        <fullName evidence="6 12">1-(5-phosphoribosyl)-5-[(5-phosphoribosylamino)methylideneamino] imidazole-4-carboxamide isomerase</fullName>
        <ecNumber evidence="5 12">5.3.1.16</ecNumber>
    </recommendedName>
    <alternativeName>
        <fullName evidence="11 12">Phosphoribosylformimino-5-aminoimidazole carboxamide ribotide isomerase</fullName>
    </alternativeName>
</protein>
<dbReference type="InterPro" id="IPR006062">
    <property type="entry name" value="His_biosynth"/>
</dbReference>
<dbReference type="NCBIfam" id="TIGR00007">
    <property type="entry name" value="1-(5-phosphoribosyl)-5-[(5-phosphoribosylamino)methylideneamino]imidazole-4-carboxamide isomerase"/>
    <property type="match status" value="1"/>
</dbReference>
<comment type="catalytic activity">
    <reaction evidence="1 12 14">
        <text>1-(5-phospho-beta-D-ribosyl)-5-[(5-phospho-beta-D-ribosylamino)methylideneamino]imidazole-4-carboxamide = 5-[(5-phospho-1-deoxy-D-ribulos-1-ylimino)methylamino]-1-(5-phospho-beta-D-ribosyl)imidazole-4-carboxamide</text>
        <dbReference type="Rhea" id="RHEA:15469"/>
        <dbReference type="ChEBI" id="CHEBI:58435"/>
        <dbReference type="ChEBI" id="CHEBI:58525"/>
        <dbReference type="EC" id="5.3.1.16"/>
    </reaction>
</comment>
<dbReference type="InterPro" id="IPR011060">
    <property type="entry name" value="RibuloseP-bd_barrel"/>
</dbReference>
<dbReference type="PANTHER" id="PTHR43090:SF2">
    <property type="entry name" value="1-(5-PHOSPHORIBOSYL)-5-[(5-PHOSPHORIBOSYLAMINO)METHYLIDENEAMINO] IMIDAZOLE-4-CARBOXAMIDE ISOMERASE"/>
    <property type="match status" value="1"/>
</dbReference>
<evidence type="ECO:0000256" key="13">
    <source>
        <dbReference type="RuleBase" id="RU003657"/>
    </source>
</evidence>
<evidence type="ECO:0000256" key="14">
    <source>
        <dbReference type="RuleBase" id="RU003658"/>
    </source>
</evidence>
<feature type="active site" description="Proton acceptor" evidence="12">
    <location>
        <position position="8"/>
    </location>
</feature>
<comment type="caution">
    <text evidence="15">The sequence shown here is derived from an EMBL/GenBank/DDBJ whole genome shotgun (WGS) entry which is preliminary data.</text>
</comment>
<comment type="similarity">
    <text evidence="4 12 13">Belongs to the HisA/HisF family.</text>
</comment>
<dbReference type="InterPro" id="IPR013785">
    <property type="entry name" value="Aldolase_TIM"/>
</dbReference>